<dbReference type="SMART" id="SM00924">
    <property type="entry name" value="MgtE_N"/>
    <property type="match status" value="1"/>
</dbReference>
<protein>
    <recommendedName>
        <fullName evidence="9">Magnesium transporter MgtE</fullName>
    </recommendedName>
</protein>
<organism evidence="11 12">
    <name type="scientific">Pelagimonas varians</name>
    <dbReference type="NCBI Taxonomy" id="696760"/>
    <lineage>
        <taxon>Bacteria</taxon>
        <taxon>Pseudomonadati</taxon>
        <taxon>Pseudomonadota</taxon>
        <taxon>Alphaproteobacteria</taxon>
        <taxon>Rhodobacterales</taxon>
        <taxon>Roseobacteraceae</taxon>
        <taxon>Pelagimonas</taxon>
    </lineage>
</organism>
<evidence type="ECO:0000256" key="9">
    <source>
        <dbReference type="RuleBase" id="RU362011"/>
    </source>
</evidence>
<dbReference type="Proteomes" id="UP000220836">
    <property type="component" value="Unassembled WGS sequence"/>
</dbReference>
<dbReference type="NCBIfam" id="TIGR00400">
    <property type="entry name" value="mgtE"/>
    <property type="match status" value="1"/>
</dbReference>
<keyword evidence="12" id="KW-1185">Reference proteome</keyword>
<comment type="similarity">
    <text evidence="2 9">Belongs to the SLC41A transporter family.</text>
</comment>
<dbReference type="SUPFAM" id="SSF161093">
    <property type="entry name" value="MgtE membrane domain-like"/>
    <property type="match status" value="1"/>
</dbReference>
<keyword evidence="7 9" id="KW-0472">Membrane</keyword>
<evidence type="ECO:0000256" key="8">
    <source>
        <dbReference type="PROSITE-ProRule" id="PRU00703"/>
    </source>
</evidence>
<dbReference type="AlphaFoldDB" id="A0A238L568"/>
<keyword evidence="5 9" id="KW-0460">Magnesium</keyword>
<dbReference type="InterPro" id="IPR036739">
    <property type="entry name" value="SLC41_membr_dom_sf"/>
</dbReference>
<feature type="domain" description="CBS" evidence="10">
    <location>
        <begin position="207"/>
        <end position="265"/>
    </location>
</feature>
<feature type="transmembrane region" description="Helical" evidence="9">
    <location>
        <begin position="363"/>
        <end position="384"/>
    </location>
</feature>
<dbReference type="GO" id="GO:0005886">
    <property type="term" value="C:plasma membrane"/>
    <property type="evidence" value="ECO:0007669"/>
    <property type="project" value="UniProtKB-SubCell"/>
</dbReference>
<dbReference type="Pfam" id="PF00571">
    <property type="entry name" value="CBS"/>
    <property type="match status" value="2"/>
</dbReference>
<sequence>MLNEDSIAGPELPQLLMAAIGAQDGNHIASLLQPLTHSEALREILNLKEEDRVAAIALMPVELAAMLIEEAPSEIGAELVGSLAPKQGADVLEELNSEVQADVVGEMDTAQAEAFLSQMDAEEASDVRRLIEYDDDCAGGLMSADAFTFPQDATVGTVLRKLASDDTDFERYRGQHPYVLDAQGIPIGVLSLRGLLTAKRVQKLSDIMVAPITIQVETQLSALEDIFDAHSFLGMPVVEADGKLAGVLSRTSVAEAVAERAEHESLRRQGVFGDELRSMPLRIRSKRRLAWLSANIVLNIIAASVISAYEETLTAVIAIAIFLPMVSDMSGCSGNQAVGVTMRELSLGLVRPVDAMRVWLKEVSVGVINGAVLGVLIGLVAWAWKGNAWLGLVIGLALALNTVLAVSIGGVVPLILKRLGQDPAAASGPLLTTITDMAGFFLVLSLATLFMPFLL</sequence>
<dbReference type="InterPro" id="IPR006667">
    <property type="entry name" value="SLC41_membr_dom"/>
</dbReference>
<evidence type="ECO:0000256" key="3">
    <source>
        <dbReference type="ARBA" id="ARBA00022448"/>
    </source>
</evidence>
<dbReference type="InterPro" id="IPR046342">
    <property type="entry name" value="CBS_dom_sf"/>
</dbReference>
<keyword evidence="6 9" id="KW-1133">Transmembrane helix</keyword>
<keyword evidence="9" id="KW-1003">Cell membrane</keyword>
<feature type="transmembrane region" description="Helical" evidence="9">
    <location>
        <begin position="390"/>
        <end position="416"/>
    </location>
</feature>
<dbReference type="Pfam" id="PF01769">
    <property type="entry name" value="MgtE"/>
    <property type="match status" value="1"/>
</dbReference>
<evidence type="ECO:0000256" key="4">
    <source>
        <dbReference type="ARBA" id="ARBA00022692"/>
    </source>
</evidence>
<reference evidence="11 12" key="1">
    <citation type="submission" date="2017-05" db="EMBL/GenBank/DDBJ databases">
        <authorList>
            <person name="Song R."/>
            <person name="Chenine A.L."/>
            <person name="Ruprecht R.M."/>
        </authorList>
    </citation>
    <scope>NUCLEOTIDE SEQUENCE [LARGE SCALE GENOMIC DNA]</scope>
    <source>
        <strain evidence="11 12">CECT 8663</strain>
    </source>
</reference>
<dbReference type="PANTHER" id="PTHR41394:SF5">
    <property type="entry name" value="SLC41A_MGTE INTEGRAL MEMBRANE DOMAIN-CONTAINING PROTEIN"/>
    <property type="match status" value="1"/>
</dbReference>
<evidence type="ECO:0000313" key="12">
    <source>
        <dbReference type="Proteomes" id="UP000220836"/>
    </source>
</evidence>
<dbReference type="RefSeq" id="WP_097806850.1">
    <property type="nucleotide sequence ID" value="NZ_FXYH01000025.1"/>
</dbReference>
<dbReference type="SUPFAM" id="SSF54631">
    <property type="entry name" value="CBS-domain pair"/>
    <property type="match status" value="1"/>
</dbReference>
<dbReference type="OrthoDB" id="9790355at2"/>
<gene>
    <name evidence="11" type="primary">mgtE_2</name>
    <name evidence="11" type="ORF">PEV8663_04436</name>
</gene>
<comment type="subunit">
    <text evidence="9">Homodimer.</text>
</comment>
<comment type="subcellular location">
    <subcellularLocation>
        <location evidence="9">Cell membrane</location>
        <topology evidence="9">Multi-pass membrane protein</topology>
    </subcellularLocation>
    <subcellularLocation>
        <location evidence="1">Membrane</location>
        <topology evidence="1">Multi-pass membrane protein</topology>
    </subcellularLocation>
</comment>
<dbReference type="SUPFAM" id="SSF158791">
    <property type="entry name" value="MgtE N-terminal domain-like"/>
    <property type="match status" value="1"/>
</dbReference>
<keyword evidence="4 9" id="KW-0812">Transmembrane</keyword>
<dbReference type="InterPro" id="IPR006669">
    <property type="entry name" value="MgtE_transporter"/>
</dbReference>
<feature type="transmembrane region" description="Helical" evidence="9">
    <location>
        <begin position="289"/>
        <end position="309"/>
    </location>
</feature>
<keyword evidence="9" id="KW-0479">Metal-binding</keyword>
<dbReference type="InterPro" id="IPR038076">
    <property type="entry name" value="MgtE_N_sf"/>
</dbReference>
<dbReference type="GO" id="GO:0015095">
    <property type="term" value="F:magnesium ion transmembrane transporter activity"/>
    <property type="evidence" value="ECO:0007669"/>
    <property type="project" value="UniProtKB-UniRule"/>
</dbReference>
<feature type="transmembrane region" description="Helical" evidence="9">
    <location>
        <begin position="315"/>
        <end position="342"/>
    </location>
</feature>
<dbReference type="PANTHER" id="PTHR41394">
    <property type="entry name" value="MAGNESIUM TRANSPORTER MGTE"/>
    <property type="match status" value="1"/>
</dbReference>
<dbReference type="EMBL" id="FXYH01000025">
    <property type="protein sequence ID" value="SMX49990.1"/>
    <property type="molecule type" value="Genomic_DNA"/>
</dbReference>
<keyword evidence="8" id="KW-0129">CBS domain</keyword>
<dbReference type="Gene3D" id="3.10.580.10">
    <property type="entry name" value="CBS-domain"/>
    <property type="match status" value="1"/>
</dbReference>
<dbReference type="GO" id="GO:0046872">
    <property type="term" value="F:metal ion binding"/>
    <property type="evidence" value="ECO:0007669"/>
    <property type="project" value="UniProtKB-KW"/>
</dbReference>
<accession>A0A238L568</accession>
<dbReference type="Pfam" id="PF03448">
    <property type="entry name" value="MgtE_N"/>
    <property type="match status" value="1"/>
</dbReference>
<name>A0A238L568_9RHOB</name>
<evidence type="ECO:0000256" key="7">
    <source>
        <dbReference type="ARBA" id="ARBA00023136"/>
    </source>
</evidence>
<evidence type="ECO:0000256" key="2">
    <source>
        <dbReference type="ARBA" id="ARBA00009749"/>
    </source>
</evidence>
<evidence type="ECO:0000256" key="1">
    <source>
        <dbReference type="ARBA" id="ARBA00004141"/>
    </source>
</evidence>
<dbReference type="InterPro" id="IPR006668">
    <property type="entry name" value="Mg_transptr_MgtE_intracell_dom"/>
</dbReference>
<dbReference type="Gene3D" id="1.10.357.20">
    <property type="entry name" value="SLC41 divalent cation transporters, integral membrane domain"/>
    <property type="match status" value="1"/>
</dbReference>
<dbReference type="InterPro" id="IPR000644">
    <property type="entry name" value="CBS_dom"/>
</dbReference>
<evidence type="ECO:0000256" key="6">
    <source>
        <dbReference type="ARBA" id="ARBA00022989"/>
    </source>
</evidence>
<evidence type="ECO:0000256" key="5">
    <source>
        <dbReference type="ARBA" id="ARBA00022842"/>
    </source>
</evidence>
<feature type="domain" description="CBS" evidence="10">
    <location>
        <begin position="142"/>
        <end position="205"/>
    </location>
</feature>
<evidence type="ECO:0000259" key="10">
    <source>
        <dbReference type="PROSITE" id="PS51371"/>
    </source>
</evidence>
<dbReference type="Gene3D" id="1.25.60.10">
    <property type="entry name" value="MgtE N-terminal domain-like"/>
    <property type="match status" value="1"/>
</dbReference>
<feature type="transmembrane region" description="Helical" evidence="9">
    <location>
        <begin position="428"/>
        <end position="454"/>
    </location>
</feature>
<comment type="function">
    <text evidence="9">Acts as a magnesium transporter.</text>
</comment>
<proteinExistence type="inferred from homology"/>
<keyword evidence="3 9" id="KW-0813">Transport</keyword>
<evidence type="ECO:0000313" key="11">
    <source>
        <dbReference type="EMBL" id="SMX49990.1"/>
    </source>
</evidence>
<dbReference type="PROSITE" id="PS51371">
    <property type="entry name" value="CBS"/>
    <property type="match status" value="2"/>
</dbReference>